<dbReference type="EMBL" id="CAVLGL010000086">
    <property type="protein sequence ID" value="CAK1591267.1"/>
    <property type="molecule type" value="Genomic_DNA"/>
</dbReference>
<accession>A0AAV1LAC3</accession>
<gene>
    <name evidence="1" type="ORF">PARMNEM_LOCUS11530</name>
</gene>
<dbReference type="Proteomes" id="UP001314205">
    <property type="component" value="Unassembled WGS sequence"/>
</dbReference>
<evidence type="ECO:0008006" key="3">
    <source>
        <dbReference type="Google" id="ProtNLM"/>
    </source>
</evidence>
<reference evidence="1 2" key="1">
    <citation type="submission" date="2023-11" db="EMBL/GenBank/DDBJ databases">
        <authorList>
            <person name="Hedman E."/>
            <person name="Englund M."/>
            <person name="Stromberg M."/>
            <person name="Nyberg Akerstrom W."/>
            <person name="Nylinder S."/>
            <person name="Jareborg N."/>
            <person name="Kallberg Y."/>
            <person name="Kronander E."/>
        </authorList>
    </citation>
    <scope>NUCLEOTIDE SEQUENCE [LARGE SCALE GENOMIC DNA]</scope>
</reference>
<dbReference type="PANTHER" id="PTHR45913:SF9">
    <property type="entry name" value="GENERAL TRANSCRIPTION FACTOR II-I REPEAT DOMAIN-CONTAINING PROTEIN 2-LIKE-RELATED"/>
    <property type="match status" value="1"/>
</dbReference>
<name>A0AAV1LAC3_9NEOP</name>
<comment type="caution">
    <text evidence="1">The sequence shown here is derived from an EMBL/GenBank/DDBJ whole genome shotgun (WGS) entry which is preliminary data.</text>
</comment>
<keyword evidence="2" id="KW-1185">Reference proteome</keyword>
<evidence type="ECO:0000313" key="2">
    <source>
        <dbReference type="Proteomes" id="UP001314205"/>
    </source>
</evidence>
<evidence type="ECO:0000313" key="1">
    <source>
        <dbReference type="EMBL" id="CAK1591267.1"/>
    </source>
</evidence>
<sequence>MDKSTDRSNTAQLLICIRGVNDELNITEELACLQSLKGKMTGQIIYNEFSKTLQNLNADEIQDFLKNKTDKCSDFQNFENKEWRIDFAFFTNLFEHYHRLNKKLQGQNQFINEAWGCLKSFKTQLFLFYNCMTKNDLIHFPRLKSTAPVSENKLKEFSQALKNLHTEFETRFQDFNNIQSSQDVFSISFNVNPKNISAELQLQIIETQCSAHLK</sequence>
<organism evidence="1 2">
    <name type="scientific">Parnassius mnemosyne</name>
    <name type="common">clouded apollo</name>
    <dbReference type="NCBI Taxonomy" id="213953"/>
    <lineage>
        <taxon>Eukaryota</taxon>
        <taxon>Metazoa</taxon>
        <taxon>Ecdysozoa</taxon>
        <taxon>Arthropoda</taxon>
        <taxon>Hexapoda</taxon>
        <taxon>Insecta</taxon>
        <taxon>Pterygota</taxon>
        <taxon>Neoptera</taxon>
        <taxon>Endopterygota</taxon>
        <taxon>Lepidoptera</taxon>
        <taxon>Glossata</taxon>
        <taxon>Ditrysia</taxon>
        <taxon>Papilionoidea</taxon>
        <taxon>Papilionidae</taxon>
        <taxon>Parnassiinae</taxon>
        <taxon>Parnassini</taxon>
        <taxon>Parnassius</taxon>
        <taxon>Driopa</taxon>
    </lineage>
</organism>
<dbReference type="PANTHER" id="PTHR45913">
    <property type="entry name" value="EPM2A-INTERACTING PROTEIN 1"/>
    <property type="match status" value="1"/>
</dbReference>
<protein>
    <recommendedName>
        <fullName evidence="3">General transcription factor II-I repeat domain-containing protein 2</fullName>
    </recommendedName>
</protein>
<proteinExistence type="predicted"/>
<dbReference type="AlphaFoldDB" id="A0AAV1LAC3"/>